<reference evidence="1 2" key="1">
    <citation type="journal article" date="2015" name="Genome Announc.">
        <title>Expanding the biotechnology potential of lactobacilli through comparative genomics of 213 strains and associated genera.</title>
        <authorList>
            <person name="Sun Z."/>
            <person name="Harris H.M."/>
            <person name="McCann A."/>
            <person name="Guo C."/>
            <person name="Argimon S."/>
            <person name="Zhang W."/>
            <person name="Yang X."/>
            <person name="Jeffery I.B."/>
            <person name="Cooney J.C."/>
            <person name="Kagawa T.F."/>
            <person name="Liu W."/>
            <person name="Song Y."/>
            <person name="Salvetti E."/>
            <person name="Wrobel A."/>
            <person name="Rasinkangas P."/>
            <person name="Parkhill J."/>
            <person name="Rea M.C."/>
            <person name="O'Sullivan O."/>
            <person name="Ritari J."/>
            <person name="Douillard F.P."/>
            <person name="Paul Ross R."/>
            <person name="Yang R."/>
            <person name="Briner A.E."/>
            <person name="Felis G.E."/>
            <person name="de Vos W.M."/>
            <person name="Barrangou R."/>
            <person name="Klaenhammer T.R."/>
            <person name="Caufield P.W."/>
            <person name="Cui Y."/>
            <person name="Zhang H."/>
            <person name="O'Toole P.W."/>
        </authorList>
    </citation>
    <scope>NUCLEOTIDE SEQUENCE [LARGE SCALE GENOMIC DNA]</scope>
    <source>
        <strain evidence="1 2">DSM 20003</strain>
    </source>
</reference>
<organism evidence="1 2">
    <name type="scientific">Loigolactobacillus bifermentans DSM 20003</name>
    <dbReference type="NCBI Taxonomy" id="1423726"/>
    <lineage>
        <taxon>Bacteria</taxon>
        <taxon>Bacillati</taxon>
        <taxon>Bacillota</taxon>
        <taxon>Bacilli</taxon>
        <taxon>Lactobacillales</taxon>
        <taxon>Lactobacillaceae</taxon>
        <taxon>Loigolactobacillus</taxon>
    </lineage>
</organism>
<accession>A0A0R1GQ17</accession>
<proteinExistence type="predicted"/>
<dbReference type="OrthoDB" id="9760689at2"/>
<protein>
    <submittedName>
        <fullName evidence="1">SAM-dependent methyltransferase</fullName>
    </submittedName>
</protein>
<dbReference type="STRING" id="1423726.FC07_GL001518"/>
<dbReference type="Gene3D" id="3.40.50.150">
    <property type="entry name" value="Vaccinia Virus protein VP39"/>
    <property type="match status" value="1"/>
</dbReference>
<comment type="caution">
    <text evidence="1">The sequence shown here is derived from an EMBL/GenBank/DDBJ whole genome shotgun (WGS) entry which is preliminary data.</text>
</comment>
<gene>
    <name evidence="1" type="ORF">FC07_GL001518</name>
</gene>
<dbReference type="EMBL" id="AZDA01000128">
    <property type="protein sequence ID" value="KRK32983.1"/>
    <property type="molecule type" value="Genomic_DNA"/>
</dbReference>
<dbReference type="RefSeq" id="WP_057905586.1">
    <property type="nucleotide sequence ID" value="NZ_AZDA01000128.1"/>
</dbReference>
<dbReference type="AlphaFoldDB" id="A0A0R1GQ17"/>
<evidence type="ECO:0000313" key="1">
    <source>
        <dbReference type="EMBL" id="KRK32983.1"/>
    </source>
</evidence>
<name>A0A0R1GQ17_9LACO</name>
<sequence>MHWNTQLYDQKHNFVAKYGENLLHFLPQAPQQTILDLGCGTGTLTAELQDYGQVTGMDASIDMIAKARQHYPQLKFQVGNGLTLAPTPQYDLIFSNAVFHWIPDHPTLLAHIFQALKPGGQLICEFGGAGNIQTIETGFAQALAQVGGTHQQRFNFPTTDTFGQALTQAGFHVKHLVTFKRPTPLAAGEAGLANWARQFFAPDLAHLTAAQQTAVLAQLATNVSELWQNGTWIADYQRLQAVASKP</sequence>
<dbReference type="GO" id="GO:0008168">
    <property type="term" value="F:methyltransferase activity"/>
    <property type="evidence" value="ECO:0007669"/>
    <property type="project" value="UniProtKB-KW"/>
</dbReference>
<dbReference type="GO" id="GO:0032259">
    <property type="term" value="P:methylation"/>
    <property type="evidence" value="ECO:0007669"/>
    <property type="project" value="UniProtKB-KW"/>
</dbReference>
<dbReference type="PATRIC" id="fig|1423726.3.peg.1571"/>
<dbReference type="InterPro" id="IPR029063">
    <property type="entry name" value="SAM-dependent_MTases_sf"/>
</dbReference>
<dbReference type="Proteomes" id="UP000051461">
    <property type="component" value="Unassembled WGS sequence"/>
</dbReference>
<dbReference type="CDD" id="cd02440">
    <property type="entry name" value="AdoMet_MTases"/>
    <property type="match status" value="1"/>
</dbReference>
<dbReference type="PANTHER" id="PTHR43861">
    <property type="entry name" value="TRANS-ACONITATE 2-METHYLTRANSFERASE-RELATED"/>
    <property type="match status" value="1"/>
</dbReference>
<evidence type="ECO:0000313" key="2">
    <source>
        <dbReference type="Proteomes" id="UP000051461"/>
    </source>
</evidence>
<keyword evidence="1" id="KW-0808">Transferase</keyword>
<dbReference type="PANTHER" id="PTHR43861:SF1">
    <property type="entry name" value="TRANS-ACONITATE 2-METHYLTRANSFERASE"/>
    <property type="match status" value="1"/>
</dbReference>
<keyword evidence="1" id="KW-0489">Methyltransferase</keyword>
<dbReference type="Pfam" id="PF13489">
    <property type="entry name" value="Methyltransf_23"/>
    <property type="match status" value="1"/>
</dbReference>
<keyword evidence="2" id="KW-1185">Reference proteome</keyword>
<dbReference type="SUPFAM" id="SSF53335">
    <property type="entry name" value="S-adenosyl-L-methionine-dependent methyltransferases"/>
    <property type="match status" value="1"/>
</dbReference>